<dbReference type="Proteomes" id="UP000269148">
    <property type="component" value="Unassembled WGS sequence"/>
</dbReference>
<dbReference type="PANTHER" id="PTHR24221:SF646">
    <property type="entry name" value="HAEMOLYSIN SECRETION ATP-BINDING PROTEIN"/>
    <property type="match status" value="1"/>
</dbReference>
<dbReference type="GO" id="GO:0005886">
    <property type="term" value="C:plasma membrane"/>
    <property type="evidence" value="ECO:0007669"/>
    <property type="project" value="UniProtKB-SubCell"/>
</dbReference>
<keyword evidence="2 7" id="KW-0812">Transmembrane</keyword>
<protein>
    <submittedName>
        <fullName evidence="11">ABC transporter ATP-binding protein</fullName>
    </submittedName>
</protein>
<accession>A0A3L8GQJ2</accession>
<dbReference type="Gene3D" id="3.40.50.300">
    <property type="entry name" value="P-loop containing nucleotide triphosphate hydrolases"/>
    <property type="match status" value="1"/>
</dbReference>
<dbReference type="SUPFAM" id="SSF90123">
    <property type="entry name" value="ABC transporter transmembrane region"/>
    <property type="match status" value="1"/>
</dbReference>
<keyword evidence="5 7" id="KW-1133">Transmembrane helix</keyword>
<dbReference type="AlphaFoldDB" id="A0A3L8GQJ2"/>
<evidence type="ECO:0000313" key="10">
    <source>
        <dbReference type="EMBL" id="AHY15222.1"/>
    </source>
</evidence>
<dbReference type="KEGG" id="sio:DW64_01690"/>
<comment type="subcellular location">
    <subcellularLocation>
        <location evidence="1">Cell membrane</location>
        <topology evidence="1">Multi-pass membrane protein</topology>
    </subcellularLocation>
</comment>
<keyword evidence="12" id="KW-1185">Reference proteome</keyword>
<name>A0A3L8GQJ2_STRIN</name>
<dbReference type="Gene3D" id="1.20.1560.10">
    <property type="entry name" value="ABC transporter type 1, transmembrane domain"/>
    <property type="match status" value="1"/>
</dbReference>
<reference evidence="11 13" key="2">
    <citation type="submission" date="2018-06" db="EMBL/GenBank/DDBJ databases">
        <title>Mutators as drivers of adaptation in pathogenic bacteria and a risk factor for host jumps and vaccine escape.</title>
        <authorList>
            <person name="Barnes A.C."/>
            <person name="Silayeva O."/>
        </authorList>
    </citation>
    <scope>NUCLEOTIDE SEQUENCE [LARGE SCALE GENOMIC DNA]</scope>
    <source>
        <strain evidence="11 13">QMA0445</strain>
    </source>
</reference>
<evidence type="ECO:0000313" key="12">
    <source>
        <dbReference type="Proteomes" id="UP000025245"/>
    </source>
</evidence>
<evidence type="ECO:0000259" key="9">
    <source>
        <dbReference type="PROSITE" id="PS50929"/>
    </source>
</evidence>
<evidence type="ECO:0000256" key="7">
    <source>
        <dbReference type="SAM" id="Phobius"/>
    </source>
</evidence>
<feature type="transmembrane region" description="Helical" evidence="7">
    <location>
        <begin position="215"/>
        <end position="235"/>
    </location>
</feature>
<evidence type="ECO:0000256" key="5">
    <source>
        <dbReference type="ARBA" id="ARBA00022989"/>
    </source>
</evidence>
<evidence type="ECO:0000256" key="2">
    <source>
        <dbReference type="ARBA" id="ARBA00022692"/>
    </source>
</evidence>
<dbReference type="InterPro" id="IPR017871">
    <property type="entry name" value="ABC_transporter-like_CS"/>
</dbReference>
<dbReference type="GO" id="GO:0016887">
    <property type="term" value="F:ATP hydrolysis activity"/>
    <property type="evidence" value="ECO:0007669"/>
    <property type="project" value="InterPro"/>
</dbReference>
<dbReference type="PANTHER" id="PTHR24221">
    <property type="entry name" value="ATP-BINDING CASSETTE SUB-FAMILY B"/>
    <property type="match status" value="1"/>
</dbReference>
<dbReference type="Pfam" id="PF00005">
    <property type="entry name" value="ABC_tran"/>
    <property type="match status" value="1"/>
</dbReference>
<dbReference type="InterPro" id="IPR027417">
    <property type="entry name" value="P-loop_NTPase"/>
</dbReference>
<dbReference type="InterPro" id="IPR003593">
    <property type="entry name" value="AAA+_ATPase"/>
</dbReference>
<dbReference type="SUPFAM" id="SSF52540">
    <property type="entry name" value="P-loop containing nucleoside triphosphate hydrolases"/>
    <property type="match status" value="1"/>
</dbReference>
<dbReference type="Proteomes" id="UP000025245">
    <property type="component" value="Chromosome"/>
</dbReference>
<evidence type="ECO:0000256" key="1">
    <source>
        <dbReference type="ARBA" id="ARBA00004651"/>
    </source>
</evidence>
<dbReference type="STRING" id="1346.BMF34_01875"/>
<feature type="transmembrane region" description="Helical" evidence="7">
    <location>
        <begin position="25"/>
        <end position="49"/>
    </location>
</feature>
<feature type="transmembrane region" description="Helical" evidence="7">
    <location>
        <begin position="101"/>
        <end position="120"/>
    </location>
</feature>
<evidence type="ECO:0000256" key="6">
    <source>
        <dbReference type="ARBA" id="ARBA00023136"/>
    </source>
</evidence>
<evidence type="ECO:0000256" key="3">
    <source>
        <dbReference type="ARBA" id="ARBA00022741"/>
    </source>
</evidence>
<dbReference type="EMBL" id="CP007586">
    <property type="protein sequence ID" value="AHY15222.1"/>
    <property type="molecule type" value="Genomic_DNA"/>
</dbReference>
<dbReference type="SMART" id="SM00382">
    <property type="entry name" value="AAA"/>
    <property type="match status" value="1"/>
</dbReference>
<dbReference type="PROSITE" id="PS50929">
    <property type="entry name" value="ABC_TM1F"/>
    <property type="match status" value="1"/>
</dbReference>
<sequence>MVFVTQELFDSLNQSVNQKDVKTSLLAILILFTCGLLSQLLNGITNFLANYIKNSVIGKIAGLTQKKASRIKPIEYERSQYLDDIEKAVEGIKSSCDLAQIILSVFFFYIPYFTFMSIYLFQQSNILVFSVLLVFIPVVLGQFVKSKYSYELNENISNDKRASREFEKSLVDLKNVKEVRLFGASQFFFAKLKETILRINAGILDNSKKNLRLSIYLNLISILGYVILLSMLFLLTIRGEISIGAFGAIFASIETMFIIMDEIINDSLGEISEKSGLIVHLVNFMAIPEKSTQEGSPLNKNIALKNVSFHYPDTDRNVIENINLLITEGEKLAVVGINGSGKTTLVKLLTAIFEPTEGTILIHGMDTSKINPNRIYNRYAIVCQKFNRYKLSLEDNVRIANFEDKKKDYKAALRKASFKVNDKNIDGDTILSREFDGIDLSGGQWQRIALSRAYFRDREIIILDEPTSAIDPIEETQLYHQFFSLSENKTSIIITHRLGSAKLADRVILMDKGRIIGDGTHEALLMTNHHYKKMWDAQARWYVR</sequence>
<dbReference type="GeneID" id="35765819"/>
<feature type="domain" description="ABC transmembrane type-1" evidence="9">
    <location>
        <begin position="1"/>
        <end position="265"/>
    </location>
</feature>
<reference evidence="10 12" key="1">
    <citation type="journal article" date="2014" name="Genome Announc.">
        <title>Complete Genome Sequence of a Virulent Strain, Streptococcus iniae ISET0901, Isolated from Diseased Tilapia.</title>
        <authorList>
            <person name="Pridgeon J.W."/>
            <person name="Zhang D."/>
            <person name="Zhang L."/>
        </authorList>
    </citation>
    <scope>NUCLEOTIDE SEQUENCE [LARGE SCALE GENOMIC DNA]</scope>
    <source>
        <strain evidence="10 12">ISET0901</strain>
    </source>
</reference>
<dbReference type="KEGG" id="siz:SI82_01980"/>
<proteinExistence type="predicted"/>
<evidence type="ECO:0000259" key="8">
    <source>
        <dbReference type="PROSITE" id="PS50893"/>
    </source>
</evidence>
<dbReference type="KEGG" id="siq:DQ08_01705"/>
<dbReference type="GO" id="GO:0140359">
    <property type="term" value="F:ABC-type transporter activity"/>
    <property type="evidence" value="ECO:0007669"/>
    <property type="project" value="InterPro"/>
</dbReference>
<dbReference type="GO" id="GO:0034040">
    <property type="term" value="F:ATPase-coupled lipid transmembrane transporter activity"/>
    <property type="evidence" value="ECO:0007669"/>
    <property type="project" value="TreeGrafter"/>
</dbReference>
<keyword evidence="6 7" id="KW-0472">Membrane</keyword>
<evidence type="ECO:0000313" key="13">
    <source>
        <dbReference type="Proteomes" id="UP000269148"/>
    </source>
</evidence>
<dbReference type="GO" id="GO:0005524">
    <property type="term" value="F:ATP binding"/>
    <property type="evidence" value="ECO:0007669"/>
    <property type="project" value="UniProtKB-KW"/>
</dbReference>
<feature type="domain" description="ABC transporter" evidence="8">
    <location>
        <begin position="302"/>
        <end position="537"/>
    </location>
</feature>
<dbReference type="RefSeq" id="WP_016355817.1">
    <property type="nucleotide sequence ID" value="NZ_CP010783.1"/>
</dbReference>
<dbReference type="EMBL" id="QLQD01000018">
    <property type="protein sequence ID" value="RLU58768.1"/>
    <property type="molecule type" value="Genomic_DNA"/>
</dbReference>
<keyword evidence="4 11" id="KW-0067">ATP-binding</keyword>
<dbReference type="OrthoDB" id="9806127at2"/>
<dbReference type="PROSITE" id="PS50893">
    <property type="entry name" value="ABC_TRANSPORTER_2"/>
    <property type="match status" value="1"/>
</dbReference>
<dbReference type="InterPro" id="IPR039421">
    <property type="entry name" value="Type_1_exporter"/>
</dbReference>
<organism evidence="11 13">
    <name type="scientific">Streptococcus iniae</name>
    <name type="common">Streptococcus shiloi</name>
    <dbReference type="NCBI Taxonomy" id="1346"/>
    <lineage>
        <taxon>Bacteria</taxon>
        <taxon>Bacillati</taxon>
        <taxon>Bacillota</taxon>
        <taxon>Bacilli</taxon>
        <taxon>Lactobacillales</taxon>
        <taxon>Streptococcaceae</taxon>
        <taxon>Streptococcus</taxon>
    </lineage>
</organism>
<keyword evidence="3" id="KW-0547">Nucleotide-binding</keyword>
<dbReference type="InterPro" id="IPR036640">
    <property type="entry name" value="ABC1_TM_sf"/>
</dbReference>
<dbReference type="PROSITE" id="PS00211">
    <property type="entry name" value="ABC_TRANSPORTER_1"/>
    <property type="match status" value="1"/>
</dbReference>
<evidence type="ECO:0000313" key="11">
    <source>
        <dbReference type="EMBL" id="RLU58768.1"/>
    </source>
</evidence>
<feature type="transmembrane region" description="Helical" evidence="7">
    <location>
        <begin position="126"/>
        <end position="144"/>
    </location>
</feature>
<dbReference type="CDD" id="cd03228">
    <property type="entry name" value="ABCC_MRP_Like"/>
    <property type="match status" value="1"/>
</dbReference>
<dbReference type="InterPro" id="IPR011527">
    <property type="entry name" value="ABC1_TM_dom"/>
</dbReference>
<dbReference type="InterPro" id="IPR003439">
    <property type="entry name" value="ABC_transporter-like_ATP-bd"/>
</dbReference>
<gene>
    <name evidence="11" type="ORF">DIY07_01660</name>
    <name evidence="10" type="ORF">DQ08_01705</name>
</gene>
<evidence type="ECO:0000256" key="4">
    <source>
        <dbReference type="ARBA" id="ARBA00022840"/>
    </source>
</evidence>